<dbReference type="SUPFAM" id="SSF88713">
    <property type="entry name" value="Glycoside hydrolase/deacetylase"/>
    <property type="match status" value="1"/>
</dbReference>
<dbReference type="InterPro" id="IPR050248">
    <property type="entry name" value="Polysacc_deacetylase_ArnD"/>
</dbReference>
<dbReference type="RefSeq" id="WP_138140193.1">
    <property type="nucleotide sequence ID" value="NZ_VBUC01000028.1"/>
</dbReference>
<gene>
    <name evidence="3" type="ORF">FE247_09590</name>
</gene>
<evidence type="ECO:0000259" key="2">
    <source>
        <dbReference type="PROSITE" id="PS51677"/>
    </source>
</evidence>
<dbReference type="InterPro" id="IPR011330">
    <property type="entry name" value="Glyco_hydro/deAcase_b/a-brl"/>
</dbReference>
<dbReference type="Pfam" id="PF01522">
    <property type="entry name" value="Polysacc_deac_1"/>
    <property type="match status" value="1"/>
</dbReference>
<evidence type="ECO:0000256" key="1">
    <source>
        <dbReference type="SAM" id="Coils"/>
    </source>
</evidence>
<keyword evidence="1" id="KW-0175">Coiled coil</keyword>
<comment type="caution">
    <text evidence="3">The sequence shown here is derived from an EMBL/GenBank/DDBJ whole genome shotgun (WGS) entry which is preliminary data.</text>
</comment>
<dbReference type="EMBL" id="VBUC01000028">
    <property type="protein sequence ID" value="TLS96672.1"/>
    <property type="molecule type" value="Genomic_DNA"/>
</dbReference>
<feature type="coiled-coil region" evidence="1">
    <location>
        <begin position="107"/>
        <end position="134"/>
    </location>
</feature>
<evidence type="ECO:0000313" key="3">
    <source>
        <dbReference type="EMBL" id="TLS96672.1"/>
    </source>
</evidence>
<protein>
    <recommendedName>
        <fullName evidence="2">NodB homology domain-containing protein</fullName>
    </recommendedName>
</protein>
<dbReference type="PANTHER" id="PTHR10587">
    <property type="entry name" value="GLYCOSYL TRANSFERASE-RELATED"/>
    <property type="match status" value="1"/>
</dbReference>
<sequence length="376" mass="43847">MIFFSNKFLLIFILSINLYANTKFYTISVCSDIKYESSLNCKDNILKEHKFDIIITKTSNTMYRTNYGVFSSLDEAKIEMNNLNISIKKFKPFLLQIDKNNTNFEIYEVYSKEKTVAQEESKELKNEIKIDETKNSFIEKNVVTSDTLNSEKIAYLTFDDGPIAATENILKIAREEDIPVTLFFIGYQIKNNEKIYENSLSHSNVTILNHTYSHANGKYQKFYSDSNLVVSDINKAQNLLNMTKQEILNDSIPLRFAGRNVFRLPDIYKNDAGLAKDQTKRELLSYDKVFQEGYNIYGWDIEWKFDQTGKPIQTPEEIFTHMESAHKKNKSNKKNKVILLTHDIMFSNHFNGKENLKRLVQLLKNSGWSFKSINNY</sequence>
<dbReference type="Gene3D" id="3.20.20.370">
    <property type="entry name" value="Glycoside hydrolase/deacetylase"/>
    <property type="match status" value="1"/>
</dbReference>
<dbReference type="InterPro" id="IPR002509">
    <property type="entry name" value="NODB_dom"/>
</dbReference>
<organism evidence="3 4">
    <name type="scientific">Aliarcobacter cibarius</name>
    <dbReference type="NCBI Taxonomy" id="255507"/>
    <lineage>
        <taxon>Bacteria</taxon>
        <taxon>Pseudomonadati</taxon>
        <taxon>Campylobacterota</taxon>
        <taxon>Epsilonproteobacteria</taxon>
        <taxon>Campylobacterales</taxon>
        <taxon>Arcobacteraceae</taxon>
        <taxon>Aliarcobacter</taxon>
    </lineage>
</organism>
<dbReference type="PROSITE" id="PS51677">
    <property type="entry name" value="NODB"/>
    <property type="match status" value="1"/>
</dbReference>
<name>A0ABY2V4B6_9BACT</name>
<keyword evidence="4" id="KW-1185">Reference proteome</keyword>
<dbReference type="Proteomes" id="UP000305417">
    <property type="component" value="Unassembled WGS sequence"/>
</dbReference>
<proteinExistence type="predicted"/>
<reference evidence="3 4" key="1">
    <citation type="submission" date="2019-05" db="EMBL/GenBank/DDBJ databases">
        <title>Arcobacter cibarius and Arcobacter thereius providing challenges in identification an antibiotic susceptibility and Quinolone resistance.</title>
        <authorList>
            <person name="Busch A."/>
            <person name="Hanel I."/>
            <person name="Hotzel H."/>
            <person name="Tomaso H."/>
        </authorList>
    </citation>
    <scope>NUCLEOTIDE SEQUENCE [LARGE SCALE GENOMIC DNA]</scope>
    <source>
        <strain evidence="3 4">16CS0831-2</strain>
    </source>
</reference>
<dbReference type="PANTHER" id="PTHR10587:SF125">
    <property type="entry name" value="POLYSACCHARIDE DEACETYLASE YHEN-RELATED"/>
    <property type="match status" value="1"/>
</dbReference>
<accession>A0ABY2V4B6</accession>
<evidence type="ECO:0000313" key="4">
    <source>
        <dbReference type="Proteomes" id="UP000305417"/>
    </source>
</evidence>
<feature type="domain" description="NodB homology" evidence="2">
    <location>
        <begin position="152"/>
        <end position="371"/>
    </location>
</feature>